<protein>
    <recommendedName>
        <fullName evidence="3">SpoVT-AbrB domain-containing protein</fullName>
    </recommendedName>
</protein>
<evidence type="ECO:0000313" key="1">
    <source>
        <dbReference type="EMBL" id="SJN26393.1"/>
    </source>
</evidence>
<accession>A0A1R4J3X0</accession>
<name>A0A1R4J3X0_9LACT</name>
<dbReference type="AlphaFoldDB" id="A0A1R4J3X0"/>
<dbReference type="Proteomes" id="UP000195611">
    <property type="component" value="Unassembled WGS sequence"/>
</dbReference>
<dbReference type="SUPFAM" id="SSF89447">
    <property type="entry name" value="AbrB/MazE/MraZ-like"/>
    <property type="match status" value="1"/>
</dbReference>
<gene>
    <name evidence="1" type="ORF">FM115_03700</name>
</gene>
<evidence type="ECO:0008006" key="3">
    <source>
        <dbReference type="Google" id="ProtNLM"/>
    </source>
</evidence>
<evidence type="ECO:0000313" key="2">
    <source>
        <dbReference type="Proteomes" id="UP000195611"/>
    </source>
</evidence>
<reference evidence="1 2" key="1">
    <citation type="submission" date="2017-02" db="EMBL/GenBank/DDBJ databases">
        <authorList>
            <person name="Peterson S.W."/>
        </authorList>
    </citation>
    <scope>NUCLEOTIDE SEQUENCE [LARGE SCALE GENOMIC DNA]</scope>
    <source>
        <strain evidence="1 2">42ea</strain>
    </source>
</reference>
<sequence>MKARKQGNSLTLTIPKKFNISEGQEFVAFKGRRGGIVYVPKKENIFDKAITEGRTIDFEDSFPNNEPLGNEMI</sequence>
<dbReference type="RefSeq" id="WP_087057493.1">
    <property type="nucleotide sequence ID" value="NZ_FUKW01000059.1"/>
</dbReference>
<dbReference type="EMBL" id="FUKW01000059">
    <property type="protein sequence ID" value="SJN26393.1"/>
    <property type="molecule type" value="Genomic_DNA"/>
</dbReference>
<dbReference type="NCBIfam" id="NF047400">
    <property type="entry name" value="MazE_PemI_antitoxin"/>
    <property type="match status" value="1"/>
</dbReference>
<dbReference type="InterPro" id="IPR037914">
    <property type="entry name" value="SpoVT-AbrB_sf"/>
</dbReference>
<proteinExistence type="predicted"/>
<organism evidence="1 2">
    <name type="scientific">Marinilactibacillus psychrotolerans 42ea</name>
    <dbReference type="NCBI Taxonomy" id="1255609"/>
    <lineage>
        <taxon>Bacteria</taxon>
        <taxon>Bacillati</taxon>
        <taxon>Bacillota</taxon>
        <taxon>Bacilli</taxon>
        <taxon>Lactobacillales</taxon>
        <taxon>Carnobacteriaceae</taxon>
        <taxon>Marinilactibacillus</taxon>
    </lineage>
</organism>